<dbReference type="InterPro" id="IPR001680">
    <property type="entry name" value="WD40_rpt"/>
</dbReference>
<feature type="compositionally biased region" description="Low complexity" evidence="4">
    <location>
        <begin position="391"/>
        <end position="434"/>
    </location>
</feature>
<dbReference type="InterPro" id="IPR015943">
    <property type="entry name" value="WD40/YVTN_repeat-like_dom_sf"/>
</dbReference>
<dbReference type="InterPro" id="IPR036322">
    <property type="entry name" value="WD40_repeat_dom_sf"/>
</dbReference>
<organism evidence="5 6">
    <name type="scientific">Ditylenchus dipsaci</name>
    <dbReference type="NCBI Taxonomy" id="166011"/>
    <lineage>
        <taxon>Eukaryota</taxon>
        <taxon>Metazoa</taxon>
        <taxon>Ecdysozoa</taxon>
        <taxon>Nematoda</taxon>
        <taxon>Chromadorea</taxon>
        <taxon>Rhabditida</taxon>
        <taxon>Tylenchina</taxon>
        <taxon>Tylenchomorpha</taxon>
        <taxon>Sphaerularioidea</taxon>
        <taxon>Anguinidae</taxon>
        <taxon>Anguininae</taxon>
        <taxon>Ditylenchus</taxon>
    </lineage>
</organism>
<feature type="repeat" description="WD" evidence="3">
    <location>
        <begin position="613"/>
        <end position="657"/>
    </location>
</feature>
<dbReference type="Proteomes" id="UP000887574">
    <property type="component" value="Unplaced"/>
</dbReference>
<dbReference type="Pfam" id="PF00400">
    <property type="entry name" value="WD40"/>
    <property type="match status" value="2"/>
</dbReference>
<keyword evidence="1 3" id="KW-0853">WD repeat</keyword>
<evidence type="ECO:0000256" key="3">
    <source>
        <dbReference type="PROSITE-ProRule" id="PRU00221"/>
    </source>
</evidence>
<keyword evidence="2" id="KW-0677">Repeat</keyword>
<accession>A0A915DMG8</accession>
<feature type="compositionally biased region" description="Low complexity" evidence="4">
    <location>
        <begin position="336"/>
        <end position="354"/>
    </location>
</feature>
<dbReference type="InterPro" id="IPR045159">
    <property type="entry name" value="DCAF7-like"/>
</dbReference>
<evidence type="ECO:0000256" key="2">
    <source>
        <dbReference type="ARBA" id="ARBA00022737"/>
    </source>
</evidence>
<evidence type="ECO:0000313" key="6">
    <source>
        <dbReference type="WBParaSite" id="jg21130"/>
    </source>
</evidence>
<proteinExistence type="predicted"/>
<dbReference type="PANTHER" id="PTHR19919">
    <property type="entry name" value="WD REPEAT CONTAINING PROTEIN"/>
    <property type="match status" value="1"/>
</dbReference>
<protein>
    <submittedName>
        <fullName evidence="6">Uncharacterized protein</fullName>
    </submittedName>
</protein>
<feature type="compositionally biased region" description="Low complexity" evidence="4">
    <location>
        <begin position="316"/>
        <end position="328"/>
    </location>
</feature>
<evidence type="ECO:0000313" key="5">
    <source>
        <dbReference type="Proteomes" id="UP000887574"/>
    </source>
</evidence>
<feature type="region of interest" description="Disordered" evidence="4">
    <location>
        <begin position="391"/>
        <end position="441"/>
    </location>
</feature>
<reference evidence="6" key="1">
    <citation type="submission" date="2022-11" db="UniProtKB">
        <authorList>
            <consortium name="WormBaseParasite"/>
        </authorList>
    </citation>
    <scope>IDENTIFICATION</scope>
</reference>
<dbReference type="SMART" id="SM00320">
    <property type="entry name" value="WD40"/>
    <property type="match status" value="3"/>
</dbReference>
<feature type="region of interest" description="Disordered" evidence="4">
    <location>
        <begin position="302"/>
        <end position="354"/>
    </location>
</feature>
<feature type="repeat" description="WD" evidence="3">
    <location>
        <begin position="705"/>
        <end position="740"/>
    </location>
</feature>
<dbReference type="WBParaSite" id="jg21130">
    <property type="protein sequence ID" value="jg21130"/>
    <property type="gene ID" value="jg21130"/>
</dbReference>
<sequence length="783" mass="88671">MKLIRISTTKGNYKQKFVIHTAWNTRYSFQTSPCFMFWLVVKKNDYQPYLKTINYPIHEYSGPTIAAITTFEKGIYDFYYYQKDDDKIMVDELSKRRSKTFCIGKLHSTPGGHCCKLSATITSPDFSKCYFAWVAVPGHTNACVPRLRPPFINITTGYGEKGVEADMDAEQKTEFREIFGQFLDIDDSQLRKWIHGELKQHFDHVFYAIPTKSSGNHIPHPKGGEEEDDGHLLNDMITKLKKNGDATLQKNNLFLKNIPCDPLFNFHKGGRTELRQLVYYCYGLETKLSVVDFTPKMDSQPAALASAASTPGPAQTPTSSTPITNNSTALPTASKQLQNHQVQNQAHQVQQQQAQQNQQIQNQQQQAHQQQVHQQAQQQQAQQAQQLQAQHQQAQHQQAQQQQAQQQPQQNAQPPQQQVQNPPVQLPQQQFQHQGNSSTAARRREIYRFSSAHEPLFASSWSNKVYPENKFRMVVGTVLEEDQICNNKIFVIELDENAGELVKRASLNHGYPSSALQFIPTMDPSLPELIASATNHLKIFRYNPFNQAITEECELFSNKSSAYSSPLTNLDWNEIDPSLVGTSSIDTTCTIWNIEVGQTVGHTSVQGSVKTQLIAHEKPVHDIAFTRMDNGKDQFATAGADGSVRLFDLRSLQHSTILYEDIEKRALNHVAWNKLDPTKLATVANESNEVVILDVRAPCRPIAKFSNHRGSVNGIAWAPHSTVHICTAGSDRQALIWQMNHFNKDEPILAYNAEGEIAQIHWGTRNNQWICICFNNHLEILRV</sequence>
<dbReference type="PROSITE" id="PS50082">
    <property type="entry name" value="WD_REPEATS_2"/>
    <property type="match status" value="2"/>
</dbReference>
<keyword evidence="5" id="KW-1185">Reference proteome</keyword>
<name>A0A915DMG8_9BILA</name>
<dbReference type="SUPFAM" id="SSF50978">
    <property type="entry name" value="WD40 repeat-like"/>
    <property type="match status" value="1"/>
</dbReference>
<dbReference type="AlphaFoldDB" id="A0A915DMG8"/>
<evidence type="ECO:0000256" key="4">
    <source>
        <dbReference type="SAM" id="MobiDB-lite"/>
    </source>
</evidence>
<dbReference type="Gene3D" id="2.130.10.10">
    <property type="entry name" value="YVTN repeat-like/Quinoprotein amine dehydrogenase"/>
    <property type="match status" value="1"/>
</dbReference>
<evidence type="ECO:0000256" key="1">
    <source>
        <dbReference type="ARBA" id="ARBA00022574"/>
    </source>
</evidence>